<keyword evidence="2" id="KW-0614">Plasmid</keyword>
<feature type="region of interest" description="Disordered" evidence="1">
    <location>
        <begin position="97"/>
        <end position="134"/>
    </location>
</feature>
<evidence type="ECO:0000256" key="1">
    <source>
        <dbReference type="SAM" id="MobiDB-lite"/>
    </source>
</evidence>
<dbReference type="AlphaFoldDB" id="A0A0A1CVX1"/>
<sequence length="186" mass="21411">MRHLFWRLNFLLLSGATNSAQMYHEAAALSSELDTRWSYRSKELMTLYSKAKSYEAGERVEFGGKSFAPLYTPKNDTLINLFQISQQEQEQLKTIISTDEAQKRRRERDRLRDEERRRAAGQLERETYEANSLSRQKPWEAMGMSRAKWYRLGKPSPQQNSETSPSPITNGEASAVALQAARCKAV</sequence>
<protein>
    <submittedName>
        <fullName evidence="2">Replication protein</fullName>
    </submittedName>
</protein>
<feature type="compositionally biased region" description="Polar residues" evidence="1">
    <location>
        <begin position="156"/>
        <end position="172"/>
    </location>
</feature>
<dbReference type="GO" id="GO:0043565">
    <property type="term" value="F:sequence-specific DNA binding"/>
    <property type="evidence" value="ECO:0007669"/>
    <property type="project" value="UniProtKB-ARBA"/>
</dbReference>
<accession>A0A0A1CVX1</accession>
<feature type="region of interest" description="Disordered" evidence="1">
    <location>
        <begin position="150"/>
        <end position="173"/>
    </location>
</feature>
<dbReference type="Gene3D" id="1.10.1220.10">
    <property type="entry name" value="Met repressor-like"/>
    <property type="match status" value="1"/>
</dbReference>
<gene>
    <name evidence="2" type="primary">repA</name>
    <name evidence="2" type="ORF">pFOS18_008</name>
</gene>
<dbReference type="EMBL" id="KJ653815">
    <property type="protein sequence ID" value="AIX99570.1"/>
    <property type="molecule type" value="Genomic_DNA"/>
</dbReference>
<proteinExistence type="predicted"/>
<name>A0A0A1CVX1_KLEPN</name>
<dbReference type="InterPro" id="IPR013321">
    <property type="entry name" value="Arc_rbn_hlx_hlx"/>
</dbReference>
<geneLocation type="plasmid" evidence="2">
    <name>pFOS18</name>
</geneLocation>
<evidence type="ECO:0000313" key="2">
    <source>
        <dbReference type="EMBL" id="AIX99570.1"/>
    </source>
</evidence>
<organism evidence="2">
    <name type="scientific">Klebsiella pneumoniae</name>
    <dbReference type="NCBI Taxonomy" id="573"/>
    <lineage>
        <taxon>Bacteria</taxon>
        <taxon>Pseudomonadati</taxon>
        <taxon>Pseudomonadota</taxon>
        <taxon>Gammaproteobacteria</taxon>
        <taxon>Enterobacterales</taxon>
        <taxon>Enterobacteriaceae</taxon>
        <taxon>Klebsiella/Raoultella group</taxon>
        <taxon>Klebsiella</taxon>
        <taxon>Klebsiella pneumoniae complex</taxon>
    </lineage>
</organism>
<reference evidence="2" key="1">
    <citation type="journal article" date="2014" name="Int. J. Antimicrob. Agents">
        <title>Dissemination of a clone carrying a fosA3-harbouring plasmid mediates high fosfomycin resistance rate of KPC-producing Klebsiella pneumoniae in China.</title>
        <authorList>
            <person name="Jiang Y."/>
            <person name="Shen P."/>
            <person name="Wei Z."/>
            <person name="Liu L."/>
            <person name="He F."/>
            <person name="Shi K."/>
            <person name="Wang Y."/>
            <person name="Wang H."/>
            <person name="Yu Y."/>
        </authorList>
    </citation>
    <scope>NUCLEOTIDE SEQUENCE</scope>
    <source>
        <strain evidence="2">FOS18</strain>
        <plasmid evidence="2">pFOS18</plasmid>
    </source>
</reference>
<feature type="compositionally biased region" description="Basic and acidic residues" evidence="1">
    <location>
        <begin position="108"/>
        <end position="128"/>
    </location>
</feature>
<dbReference type="GO" id="GO:0006355">
    <property type="term" value="P:regulation of DNA-templated transcription"/>
    <property type="evidence" value="ECO:0007669"/>
    <property type="project" value="InterPro"/>
</dbReference>